<evidence type="ECO:0000313" key="3">
    <source>
        <dbReference type="EMBL" id="JAA72617.1"/>
    </source>
</evidence>
<evidence type="ECO:0000313" key="4">
    <source>
        <dbReference type="EMBL" id="JAA72618.1"/>
    </source>
</evidence>
<evidence type="ECO:0000256" key="1">
    <source>
        <dbReference type="ARBA" id="ARBA00022786"/>
    </source>
</evidence>
<dbReference type="InterPro" id="IPR006553">
    <property type="entry name" value="Leu-rich_rpt_Cys-con_subtyp"/>
</dbReference>
<dbReference type="EMBL" id="GADI01001191">
    <property type="protein sequence ID" value="JAA72617.1"/>
    <property type="molecule type" value="mRNA"/>
</dbReference>
<dbReference type="PANTHER" id="PTHR13382">
    <property type="entry name" value="MITOCHONDRIAL ATP SYNTHASE COUPLING FACTOR B"/>
    <property type="match status" value="1"/>
</dbReference>
<dbReference type="InterPro" id="IPR036047">
    <property type="entry name" value="F-box-like_dom_sf"/>
</dbReference>
<dbReference type="GO" id="GO:0005737">
    <property type="term" value="C:cytoplasm"/>
    <property type="evidence" value="ECO:0007669"/>
    <property type="project" value="TreeGrafter"/>
</dbReference>
<dbReference type="SUPFAM" id="SSF81383">
    <property type="entry name" value="F-box domain"/>
    <property type="match status" value="1"/>
</dbReference>
<name>A0A0K8RNE8_IXORI</name>
<dbReference type="Pfam" id="PF12937">
    <property type="entry name" value="F-box-like"/>
    <property type="match status" value="1"/>
</dbReference>
<sequence length="314" mass="36355">QTPPLINYKESLKPHATTTLSMASIESLPNEILLTIFTFLTTKEKVYIARVCKTWSAVVDCSLLWKTCVAYVGKYDESCKKAIQRRKVTHFKLLQDFDLKMLPENVRALSCGKNYVNVHKLIQFLPTTLEFLRDLDISNCHDLTDFDLDRLADLVPNISRLSIEQCVRLSDVSMRTIAKNWKLNSLNVNKCVNISINGMKSLCESENATSLEDLHVSQMWNVGSRIFTLISEYCPNLKTLEITYCYKLKFDLFFFVLEKLKALNLLNIYINVPFEEMAITSFLNEYRKRTLCTERNLSIKLYYYNSAKTVTLEL</sequence>
<dbReference type="Gene3D" id="3.80.10.10">
    <property type="entry name" value="Ribonuclease Inhibitor"/>
    <property type="match status" value="1"/>
</dbReference>
<reference evidence="3" key="1">
    <citation type="submission" date="2012-12" db="EMBL/GenBank/DDBJ databases">
        <title>Identification and characterization of a phenylalanine ammonia-lyase gene family in Isatis indigotica Fort.</title>
        <authorList>
            <person name="Liu Q."/>
            <person name="Chen J."/>
            <person name="Zhou X."/>
            <person name="Di P."/>
            <person name="Xiao Y."/>
            <person name="Xuan H."/>
            <person name="Zhang L."/>
            <person name="Chen W."/>
        </authorList>
    </citation>
    <scope>NUCLEOTIDE SEQUENCE</scope>
    <source>
        <tissue evidence="3">Salivary gland</tissue>
    </source>
</reference>
<dbReference type="EMBL" id="GADI01001190">
    <property type="protein sequence ID" value="JAA72618.1"/>
    <property type="molecule type" value="mRNA"/>
</dbReference>
<feature type="domain" description="F-box" evidence="2">
    <location>
        <begin position="22"/>
        <end position="68"/>
    </location>
</feature>
<proteinExistence type="evidence at transcript level"/>
<dbReference type="SMART" id="SM00256">
    <property type="entry name" value="FBOX"/>
    <property type="match status" value="1"/>
</dbReference>
<dbReference type="InterPro" id="IPR032675">
    <property type="entry name" value="LRR_dom_sf"/>
</dbReference>
<feature type="non-terminal residue" evidence="3">
    <location>
        <position position="1"/>
    </location>
</feature>
<dbReference type="SUPFAM" id="SSF52047">
    <property type="entry name" value="RNI-like"/>
    <property type="match status" value="1"/>
</dbReference>
<dbReference type="InterPro" id="IPR001810">
    <property type="entry name" value="F-box_dom"/>
</dbReference>
<dbReference type="AlphaFoldDB" id="A0A0K8RNE8"/>
<protein>
    <submittedName>
        <fullName evidence="3">Putative glucose-induced repressor</fullName>
    </submittedName>
    <submittedName>
        <fullName evidence="4">Putative striated muscle myosin thick filament assembly</fullName>
    </submittedName>
</protein>
<keyword evidence="1" id="KW-0833">Ubl conjugation pathway</keyword>
<evidence type="ECO:0000259" key="2">
    <source>
        <dbReference type="PROSITE" id="PS50181"/>
    </source>
</evidence>
<accession>A0A0K8RNE8</accession>
<dbReference type="InterPro" id="IPR050648">
    <property type="entry name" value="F-box_LRR-repeat"/>
</dbReference>
<dbReference type="SMART" id="SM00367">
    <property type="entry name" value="LRR_CC"/>
    <property type="match status" value="4"/>
</dbReference>
<dbReference type="PROSITE" id="PS50181">
    <property type="entry name" value="FBOX"/>
    <property type="match status" value="1"/>
</dbReference>
<organism evidence="3">
    <name type="scientific">Ixodes ricinus</name>
    <name type="common">Common tick</name>
    <name type="synonym">Acarus ricinus</name>
    <dbReference type="NCBI Taxonomy" id="34613"/>
    <lineage>
        <taxon>Eukaryota</taxon>
        <taxon>Metazoa</taxon>
        <taxon>Ecdysozoa</taxon>
        <taxon>Arthropoda</taxon>
        <taxon>Chelicerata</taxon>
        <taxon>Arachnida</taxon>
        <taxon>Acari</taxon>
        <taxon>Parasitiformes</taxon>
        <taxon>Ixodida</taxon>
        <taxon>Ixodoidea</taxon>
        <taxon>Ixodidae</taxon>
        <taxon>Ixodinae</taxon>
        <taxon>Ixodes</taxon>
    </lineage>
</organism>